<evidence type="ECO:0000313" key="1">
    <source>
        <dbReference type="EMBL" id="KAF9751279.1"/>
    </source>
</evidence>
<protein>
    <submittedName>
        <fullName evidence="1">Uncharacterized protein</fullName>
    </submittedName>
</protein>
<sequence>MSDAVTNIDGSDVWKSMIIEANDTSESVSLQFTLCMTAFEAQEMNINATRATSFPPEPDLLWNTSTGIYETKEVLRQLGAGTSSESTAERGIFDLAPRSWQWPEKPKSMELTGGAFSTTWALESIRDILYEDFMNEAQYSILDYMATSTANPALAL</sequence>
<comment type="caution">
    <text evidence="1">The sequence shown here is derived from an EMBL/GenBank/DDBJ whole genome shotgun (WGS) entry which is preliminary data.</text>
</comment>
<dbReference type="AlphaFoldDB" id="A0A8H7N8Z7"/>
<reference evidence="1" key="1">
    <citation type="submission" date="2020-10" db="EMBL/GenBank/DDBJ databases">
        <title>High-Quality Genome Resource of Clonostachys rosea strain S41 by Oxford Nanopore Long-Read Sequencing.</title>
        <authorList>
            <person name="Wang H."/>
        </authorList>
    </citation>
    <scope>NUCLEOTIDE SEQUENCE</scope>
    <source>
        <strain evidence="1">S41</strain>
    </source>
</reference>
<name>A0A8H7N8Z7_BIOOC</name>
<dbReference type="EMBL" id="JADCTT010000006">
    <property type="protein sequence ID" value="KAF9751279.1"/>
    <property type="molecule type" value="Genomic_DNA"/>
</dbReference>
<gene>
    <name evidence="1" type="ORF">IM811_015499</name>
</gene>
<proteinExistence type="predicted"/>
<accession>A0A8H7N8Z7</accession>
<organism evidence="1 2">
    <name type="scientific">Bionectria ochroleuca</name>
    <name type="common">Gliocladium roseum</name>
    <dbReference type="NCBI Taxonomy" id="29856"/>
    <lineage>
        <taxon>Eukaryota</taxon>
        <taxon>Fungi</taxon>
        <taxon>Dikarya</taxon>
        <taxon>Ascomycota</taxon>
        <taxon>Pezizomycotina</taxon>
        <taxon>Sordariomycetes</taxon>
        <taxon>Hypocreomycetidae</taxon>
        <taxon>Hypocreales</taxon>
        <taxon>Bionectriaceae</taxon>
        <taxon>Clonostachys</taxon>
    </lineage>
</organism>
<dbReference type="Proteomes" id="UP000616885">
    <property type="component" value="Unassembled WGS sequence"/>
</dbReference>
<evidence type="ECO:0000313" key="2">
    <source>
        <dbReference type="Proteomes" id="UP000616885"/>
    </source>
</evidence>